<dbReference type="GO" id="GO:0009307">
    <property type="term" value="P:DNA restriction-modification system"/>
    <property type="evidence" value="ECO:0007669"/>
    <property type="project" value="UniProtKB-KW"/>
</dbReference>
<dbReference type="Pfam" id="PF00145">
    <property type="entry name" value="DNA_methylase"/>
    <property type="match status" value="2"/>
</dbReference>
<sequence length="421" mass="48795">MVVLDLFSGAGGLSEGFFRANATFVGHVELDPYACKTLKTRTAYWNLKQQGKLNIYYDYLLKKISTETLWDKANVLHSDDVINKEISESTFPEITSRIKANLKNKNLQHVDVIIGGPPCQAYSIIGRARMKESVSADPRNFLYKYYVKFLTTFKPKMFIFENVPGLRSAGDGQYFKDLKTAIDKAGYHIEEPQELIASDFGVLQNRRRIIIVGWEKKKNMQYQYPDFEKINIDKYLVNDLLKDLPSTTPGTRIEGKNEYIQNTNAYLIKANIREKNFNILTQHETRPHNERDREIYKEAILAWNLYKKRLCYKELASRRPELITHKNTESFTNRFNVIKADEKASHTILAHMAMDGHYYIHPDIQQLRSLSIREAARLQSFPDDFYFEGPRTSAFRQIGNAVPPKMAEQIAKTIKKLIDNL</sequence>
<keyword evidence="4" id="KW-0680">Restriction system</keyword>
<evidence type="ECO:0000256" key="1">
    <source>
        <dbReference type="ARBA" id="ARBA00022603"/>
    </source>
</evidence>
<comment type="similarity">
    <text evidence="6 7">Belongs to the class I-like SAM-binding methyltransferase superfamily. C5-methyltransferase family.</text>
</comment>
<proteinExistence type="inferred from homology"/>
<gene>
    <name evidence="9" type="ORF">SHALO_0059</name>
</gene>
<dbReference type="REBASE" id="159716">
    <property type="entry name" value="M.Sha13726ORF59P"/>
</dbReference>
<dbReference type="SUPFAM" id="SSF53335">
    <property type="entry name" value="S-adenosyl-L-methionine-dependent methyltransferases"/>
    <property type="match status" value="1"/>
</dbReference>
<evidence type="ECO:0000256" key="8">
    <source>
        <dbReference type="RuleBase" id="RU000417"/>
    </source>
</evidence>
<dbReference type="PRINTS" id="PR00105">
    <property type="entry name" value="C5METTRFRASE"/>
</dbReference>
<dbReference type="Proteomes" id="UP000094609">
    <property type="component" value="Chromosome"/>
</dbReference>
<evidence type="ECO:0000256" key="3">
    <source>
        <dbReference type="ARBA" id="ARBA00022691"/>
    </source>
</evidence>
<dbReference type="AlphaFoldDB" id="A0A1D7TFT4"/>
<evidence type="ECO:0000256" key="6">
    <source>
        <dbReference type="PROSITE-ProRule" id="PRU01016"/>
    </source>
</evidence>
<keyword evidence="3 6" id="KW-0949">S-adenosyl-L-methionine</keyword>
<dbReference type="PATRIC" id="fig|1193502.14.peg.60"/>
<dbReference type="Gene3D" id="3.40.50.150">
    <property type="entry name" value="Vaccinia Virus protein VP39"/>
    <property type="match status" value="1"/>
</dbReference>
<keyword evidence="2 6" id="KW-0808">Transferase</keyword>
<dbReference type="RefSeq" id="WP_069476870.1">
    <property type="nucleotide sequence ID" value="NZ_CP017111.1"/>
</dbReference>
<dbReference type="InterPro" id="IPR031303">
    <property type="entry name" value="C5_meth_CS"/>
</dbReference>
<dbReference type="GO" id="GO:0003886">
    <property type="term" value="F:DNA (cytosine-5-)-methyltransferase activity"/>
    <property type="evidence" value="ECO:0007669"/>
    <property type="project" value="UniProtKB-EC"/>
</dbReference>
<comment type="catalytic activity">
    <reaction evidence="5 8">
        <text>a 2'-deoxycytidine in DNA + S-adenosyl-L-methionine = a 5-methyl-2'-deoxycytidine in DNA + S-adenosyl-L-homocysteine + H(+)</text>
        <dbReference type="Rhea" id="RHEA:13681"/>
        <dbReference type="Rhea" id="RHEA-COMP:11369"/>
        <dbReference type="Rhea" id="RHEA-COMP:11370"/>
        <dbReference type="ChEBI" id="CHEBI:15378"/>
        <dbReference type="ChEBI" id="CHEBI:57856"/>
        <dbReference type="ChEBI" id="CHEBI:59789"/>
        <dbReference type="ChEBI" id="CHEBI:85452"/>
        <dbReference type="ChEBI" id="CHEBI:85454"/>
        <dbReference type="EC" id="2.1.1.37"/>
    </reaction>
</comment>
<feature type="active site" evidence="6">
    <location>
        <position position="119"/>
    </location>
</feature>
<dbReference type="PANTHER" id="PTHR10629">
    <property type="entry name" value="CYTOSINE-SPECIFIC METHYLTRANSFERASE"/>
    <property type="match status" value="1"/>
</dbReference>
<dbReference type="PANTHER" id="PTHR10629:SF52">
    <property type="entry name" value="DNA (CYTOSINE-5)-METHYLTRANSFERASE 1"/>
    <property type="match status" value="1"/>
</dbReference>
<dbReference type="PROSITE" id="PS00094">
    <property type="entry name" value="C5_MTASE_1"/>
    <property type="match status" value="1"/>
</dbReference>
<dbReference type="InterPro" id="IPR029063">
    <property type="entry name" value="SAM-dependent_MTases_sf"/>
</dbReference>
<dbReference type="PROSITE" id="PS51679">
    <property type="entry name" value="SAM_MT_C5"/>
    <property type="match status" value="1"/>
</dbReference>
<dbReference type="InterPro" id="IPR050390">
    <property type="entry name" value="C5-Methyltransferase"/>
</dbReference>
<protein>
    <recommendedName>
        <fullName evidence="8">Cytosine-specific methyltransferase</fullName>
        <ecNumber evidence="8">2.1.1.37</ecNumber>
    </recommendedName>
</protein>
<dbReference type="InterPro" id="IPR001525">
    <property type="entry name" value="C5_MeTfrase"/>
</dbReference>
<evidence type="ECO:0000313" key="9">
    <source>
        <dbReference type="EMBL" id="AOO63861.1"/>
    </source>
</evidence>
<dbReference type="NCBIfam" id="TIGR00675">
    <property type="entry name" value="dcm"/>
    <property type="match status" value="1"/>
</dbReference>
<dbReference type="EC" id="2.1.1.37" evidence="8"/>
<dbReference type="Gene3D" id="3.90.120.10">
    <property type="entry name" value="DNA Methylase, subunit A, domain 2"/>
    <property type="match status" value="1"/>
</dbReference>
<evidence type="ECO:0000256" key="7">
    <source>
        <dbReference type="RuleBase" id="RU000416"/>
    </source>
</evidence>
<accession>A0A1D7TFT4</accession>
<dbReference type="GO" id="GO:0032259">
    <property type="term" value="P:methylation"/>
    <property type="evidence" value="ECO:0007669"/>
    <property type="project" value="UniProtKB-KW"/>
</dbReference>
<dbReference type="InterPro" id="IPR018117">
    <property type="entry name" value="C5_DNA_meth_AS"/>
</dbReference>
<keyword evidence="1 6" id="KW-0489">Methyltransferase</keyword>
<dbReference type="KEGG" id="shal:SHALO_0059"/>
<evidence type="ECO:0000256" key="4">
    <source>
        <dbReference type="ARBA" id="ARBA00022747"/>
    </source>
</evidence>
<name>A0A1D7TFT4_9BACT</name>
<evidence type="ECO:0000313" key="10">
    <source>
        <dbReference type="Proteomes" id="UP000094609"/>
    </source>
</evidence>
<evidence type="ECO:0000256" key="5">
    <source>
        <dbReference type="ARBA" id="ARBA00047422"/>
    </source>
</evidence>
<dbReference type="STRING" id="1193502.SHALO_0059"/>
<reference evidence="10" key="1">
    <citation type="submission" date="2016-08" db="EMBL/GenBank/DDBJ databases">
        <title>Complete genome sequence of the organohalide-respiring Epsilonproteobacterium Sulfurospirillum halorespirans.</title>
        <authorList>
            <person name="Goris T."/>
            <person name="Zimmermann J."/>
            <person name="Schenz B."/>
            <person name="Lemos M."/>
            <person name="Hackermueller J."/>
            <person name="Diekert G."/>
        </authorList>
    </citation>
    <scope>NUCLEOTIDE SEQUENCE [LARGE SCALE GENOMIC DNA]</scope>
    <source>
        <strain>DSM 13726</strain>
        <strain evidence="10">PCE-M2</strain>
    </source>
</reference>
<organism evidence="9 10">
    <name type="scientific">Sulfurospirillum halorespirans DSM 13726</name>
    <dbReference type="NCBI Taxonomy" id="1193502"/>
    <lineage>
        <taxon>Bacteria</taxon>
        <taxon>Pseudomonadati</taxon>
        <taxon>Campylobacterota</taxon>
        <taxon>Epsilonproteobacteria</taxon>
        <taxon>Campylobacterales</taxon>
        <taxon>Sulfurospirillaceae</taxon>
        <taxon>Sulfurospirillum</taxon>
    </lineage>
</organism>
<dbReference type="PROSITE" id="PS00095">
    <property type="entry name" value="C5_MTASE_2"/>
    <property type="match status" value="1"/>
</dbReference>
<keyword evidence="10" id="KW-1185">Reference proteome</keyword>
<evidence type="ECO:0000256" key="2">
    <source>
        <dbReference type="ARBA" id="ARBA00022679"/>
    </source>
</evidence>
<dbReference type="EMBL" id="CP017111">
    <property type="protein sequence ID" value="AOO63861.1"/>
    <property type="molecule type" value="Genomic_DNA"/>
</dbReference>